<dbReference type="PANTHER" id="PTHR12774:SF2">
    <property type="entry name" value="PEROXISOMAL BIOGENESIS FACTOR 19"/>
    <property type="match status" value="1"/>
</dbReference>
<name>A0A2J7RA55_9NEOP</name>
<dbReference type="AlphaFoldDB" id="A0A2J7RA55"/>
<proteinExistence type="inferred from homology"/>
<dbReference type="STRING" id="105785.A0A2J7RA55"/>
<sequence>MADHQDQNDTAVDEVTAAGSADVEHDEELDALLSSALNDFDKLPPSRTVDNTSCSDTSTKSETVDAKWSEEFIKQAAVQFEQNMQALLSQSGNSSDIVTPDHLGANFQKIAEAAAKAITDEPGASDGEFASAISQTLKNLSEGAENLQSQFSEEDIANIFSGLGIAEGSEGGDFLPFMQQMMQSLLSKDILYPALKDIVDKYPAWLEENRPKLEPSEFERFSKQKTLMEQVCAELEKESSSDSQEEKKRRFDTILDLMQKMQDCGQPPKDLVGDLGSVVTFDEHGNPRLPGLESGATDPSQCSVM</sequence>
<evidence type="ECO:0000256" key="2">
    <source>
        <dbReference type="ARBA" id="ARBA00029688"/>
    </source>
</evidence>
<dbReference type="GO" id="GO:0033328">
    <property type="term" value="F:peroxisome membrane targeting sequence binding"/>
    <property type="evidence" value="ECO:0007669"/>
    <property type="project" value="TreeGrafter"/>
</dbReference>
<organism evidence="4 5">
    <name type="scientific">Cryptotermes secundus</name>
    <dbReference type="NCBI Taxonomy" id="105785"/>
    <lineage>
        <taxon>Eukaryota</taxon>
        <taxon>Metazoa</taxon>
        <taxon>Ecdysozoa</taxon>
        <taxon>Arthropoda</taxon>
        <taxon>Hexapoda</taxon>
        <taxon>Insecta</taxon>
        <taxon>Pterygota</taxon>
        <taxon>Neoptera</taxon>
        <taxon>Polyneoptera</taxon>
        <taxon>Dictyoptera</taxon>
        <taxon>Blattodea</taxon>
        <taxon>Blattoidea</taxon>
        <taxon>Termitoidae</taxon>
        <taxon>Kalotermitidae</taxon>
        <taxon>Cryptotermitinae</taxon>
        <taxon>Cryptotermes</taxon>
    </lineage>
</organism>
<protein>
    <recommendedName>
        <fullName evidence="2">Peroxin-19</fullName>
    </recommendedName>
</protein>
<dbReference type="EMBL" id="NEVH01006578">
    <property type="protein sequence ID" value="PNF37713.1"/>
    <property type="molecule type" value="Genomic_DNA"/>
</dbReference>
<comment type="caution">
    <text evidence="4">The sequence shown here is derived from an EMBL/GenBank/DDBJ whole genome shotgun (WGS) entry which is preliminary data.</text>
</comment>
<dbReference type="InParanoid" id="A0A2J7RA55"/>
<feature type="compositionally biased region" description="Polar residues" evidence="3">
    <location>
        <begin position="48"/>
        <end position="61"/>
    </location>
</feature>
<dbReference type="InterPro" id="IPR006708">
    <property type="entry name" value="Pex19"/>
</dbReference>
<keyword evidence="5" id="KW-1185">Reference proteome</keyword>
<feature type="region of interest" description="Disordered" evidence="3">
    <location>
        <begin position="282"/>
        <end position="305"/>
    </location>
</feature>
<dbReference type="GO" id="GO:0045046">
    <property type="term" value="P:protein import into peroxisome membrane"/>
    <property type="evidence" value="ECO:0007669"/>
    <property type="project" value="TreeGrafter"/>
</dbReference>
<dbReference type="PANTHER" id="PTHR12774">
    <property type="entry name" value="PEROXISOMAL BIOGENESIS FACTOR 19"/>
    <property type="match status" value="1"/>
</dbReference>
<dbReference type="FunCoup" id="A0A2J7RA55">
    <property type="interactions" value="1868"/>
</dbReference>
<evidence type="ECO:0000313" key="5">
    <source>
        <dbReference type="Proteomes" id="UP000235965"/>
    </source>
</evidence>
<feature type="region of interest" description="Disordered" evidence="3">
    <location>
        <begin position="40"/>
        <end position="61"/>
    </location>
</feature>
<gene>
    <name evidence="4" type="ORF">B7P43_G11449</name>
</gene>
<comment type="similarity">
    <text evidence="1">Belongs to the peroxin-19 family.</text>
</comment>
<feature type="region of interest" description="Disordered" evidence="3">
    <location>
        <begin position="1"/>
        <end position="23"/>
    </location>
</feature>
<evidence type="ECO:0000313" key="4">
    <source>
        <dbReference type="EMBL" id="PNF37713.1"/>
    </source>
</evidence>
<dbReference type="Gene3D" id="1.20.120.900">
    <property type="entry name" value="Pex19, mPTS binding domain"/>
    <property type="match status" value="1"/>
</dbReference>
<evidence type="ECO:0000256" key="3">
    <source>
        <dbReference type="SAM" id="MobiDB-lite"/>
    </source>
</evidence>
<evidence type="ECO:0000256" key="1">
    <source>
        <dbReference type="ARBA" id="ARBA00006326"/>
    </source>
</evidence>
<reference evidence="4 5" key="1">
    <citation type="submission" date="2017-12" db="EMBL/GenBank/DDBJ databases">
        <title>Hemimetabolous genomes reveal molecular basis of termite eusociality.</title>
        <authorList>
            <person name="Harrison M.C."/>
            <person name="Jongepier E."/>
            <person name="Robertson H.M."/>
            <person name="Arning N."/>
            <person name="Bitard-Feildel T."/>
            <person name="Chao H."/>
            <person name="Childers C.P."/>
            <person name="Dinh H."/>
            <person name="Doddapaneni H."/>
            <person name="Dugan S."/>
            <person name="Gowin J."/>
            <person name="Greiner C."/>
            <person name="Han Y."/>
            <person name="Hu H."/>
            <person name="Hughes D.S.T."/>
            <person name="Huylmans A.-K."/>
            <person name="Kemena C."/>
            <person name="Kremer L.P.M."/>
            <person name="Lee S.L."/>
            <person name="Lopez-Ezquerra A."/>
            <person name="Mallet L."/>
            <person name="Monroy-Kuhn J.M."/>
            <person name="Moser A."/>
            <person name="Murali S.C."/>
            <person name="Muzny D.M."/>
            <person name="Otani S."/>
            <person name="Piulachs M.-D."/>
            <person name="Poelchau M."/>
            <person name="Qu J."/>
            <person name="Schaub F."/>
            <person name="Wada-Katsumata A."/>
            <person name="Worley K.C."/>
            <person name="Xie Q."/>
            <person name="Ylla G."/>
            <person name="Poulsen M."/>
            <person name="Gibbs R.A."/>
            <person name="Schal C."/>
            <person name="Richards S."/>
            <person name="Belles X."/>
            <person name="Korb J."/>
            <person name="Bornberg-Bauer E."/>
        </authorList>
    </citation>
    <scope>NUCLEOTIDE SEQUENCE [LARGE SCALE GENOMIC DNA]</scope>
    <source>
        <tissue evidence="4">Whole body</tissue>
    </source>
</reference>
<dbReference type="InterPro" id="IPR038322">
    <property type="entry name" value="Pex19_C_sf"/>
</dbReference>
<dbReference type="Pfam" id="PF04614">
    <property type="entry name" value="Pex19"/>
    <property type="match status" value="1"/>
</dbReference>
<accession>A0A2J7RA55</accession>
<dbReference type="OrthoDB" id="21292at2759"/>
<dbReference type="Proteomes" id="UP000235965">
    <property type="component" value="Unassembled WGS sequence"/>
</dbReference>
<dbReference type="GO" id="GO:0005778">
    <property type="term" value="C:peroxisomal membrane"/>
    <property type="evidence" value="ECO:0007669"/>
    <property type="project" value="TreeGrafter"/>
</dbReference>